<dbReference type="PANTHER" id="PTHR35848:SF6">
    <property type="entry name" value="CUPIN TYPE-2 DOMAIN-CONTAINING PROTEIN"/>
    <property type="match status" value="1"/>
</dbReference>
<accession>A0A2H5Y9D6</accession>
<dbReference type="AlphaFoldDB" id="A0A2H5Y9D6"/>
<dbReference type="PANTHER" id="PTHR35848">
    <property type="entry name" value="OXALATE-BINDING PROTEIN"/>
    <property type="match status" value="1"/>
</dbReference>
<dbReference type="Pfam" id="PF07883">
    <property type="entry name" value="Cupin_2"/>
    <property type="match status" value="1"/>
</dbReference>
<comment type="caution">
    <text evidence="3">The sequence shown here is derived from an EMBL/GenBank/DDBJ whole genome shotgun (WGS) entry which is preliminary data.</text>
</comment>
<dbReference type="InterPro" id="IPR011051">
    <property type="entry name" value="RmlC_Cupin_sf"/>
</dbReference>
<dbReference type="Proteomes" id="UP000236642">
    <property type="component" value="Unassembled WGS sequence"/>
</dbReference>
<dbReference type="Gene3D" id="2.60.120.10">
    <property type="entry name" value="Jelly Rolls"/>
    <property type="match status" value="1"/>
</dbReference>
<dbReference type="InterPro" id="IPR013096">
    <property type="entry name" value="Cupin_2"/>
</dbReference>
<organism evidence="3 4">
    <name type="scientific">Candidatus Thermoflexus japonica</name>
    <dbReference type="NCBI Taxonomy" id="2035417"/>
    <lineage>
        <taxon>Bacteria</taxon>
        <taxon>Bacillati</taxon>
        <taxon>Chloroflexota</taxon>
        <taxon>Thermoflexia</taxon>
        <taxon>Thermoflexales</taxon>
        <taxon>Thermoflexaceae</taxon>
        <taxon>Thermoflexus</taxon>
    </lineage>
</organism>
<reference evidence="4" key="1">
    <citation type="submission" date="2017-09" db="EMBL/GenBank/DDBJ databases">
        <title>Metaegenomics of thermophilic ammonia-oxidizing enrichment culture.</title>
        <authorList>
            <person name="Kato S."/>
            <person name="Suzuki K."/>
        </authorList>
    </citation>
    <scope>NUCLEOTIDE SEQUENCE [LARGE SCALE GENOMIC DNA]</scope>
</reference>
<dbReference type="CDD" id="cd02222">
    <property type="entry name" value="cupin_TM1459-like"/>
    <property type="match status" value="1"/>
</dbReference>
<feature type="domain" description="Cupin type-2" evidence="2">
    <location>
        <begin position="80"/>
        <end position="146"/>
    </location>
</feature>
<dbReference type="InterPro" id="IPR014710">
    <property type="entry name" value="RmlC-like_jellyroll"/>
</dbReference>
<evidence type="ECO:0000313" key="4">
    <source>
        <dbReference type="Proteomes" id="UP000236642"/>
    </source>
</evidence>
<protein>
    <recommendedName>
        <fullName evidence="2">Cupin type-2 domain-containing protein</fullName>
    </recommendedName>
</protein>
<dbReference type="SUPFAM" id="SSF51182">
    <property type="entry name" value="RmlC-like cupins"/>
    <property type="match status" value="1"/>
</dbReference>
<evidence type="ECO:0000313" key="3">
    <source>
        <dbReference type="EMBL" id="GBD10040.1"/>
    </source>
</evidence>
<evidence type="ECO:0000259" key="2">
    <source>
        <dbReference type="Pfam" id="PF07883"/>
    </source>
</evidence>
<keyword evidence="1" id="KW-0479">Metal-binding</keyword>
<dbReference type="EMBL" id="BEHY01000096">
    <property type="protein sequence ID" value="GBD10040.1"/>
    <property type="molecule type" value="Genomic_DNA"/>
</dbReference>
<proteinExistence type="predicted"/>
<evidence type="ECO:0000256" key="1">
    <source>
        <dbReference type="ARBA" id="ARBA00022723"/>
    </source>
</evidence>
<sequence length="177" mass="20403">MAQAIDPEMEVRTMSEPAVQEILGTGRRIPFHPERFRWEGIEPQAYKFSLGEERGFGWRGVTRFVIGGPPEAPCRFQLRYFELAPGGYSSLEKHQHIHFIIVLRGRGKALVGQEVFEVTPFDVVYVPPEVPHRWINDSDEPFGFLCPVDAERDPPRPVDEDEWRALKRNPITAPYVF</sequence>
<dbReference type="GO" id="GO:0046872">
    <property type="term" value="F:metal ion binding"/>
    <property type="evidence" value="ECO:0007669"/>
    <property type="project" value="UniProtKB-KW"/>
</dbReference>
<name>A0A2H5Y9D6_9CHLR</name>
<dbReference type="InterPro" id="IPR051610">
    <property type="entry name" value="GPI/OXD"/>
</dbReference>
<gene>
    <name evidence="3" type="ORF">HRbin22_02303</name>
</gene>